<dbReference type="InterPro" id="IPR029032">
    <property type="entry name" value="AhpD-like"/>
</dbReference>
<keyword evidence="3" id="KW-1185">Reference proteome</keyword>
<feature type="domain" description="Carboxymuconolactone decarboxylase-like" evidence="1">
    <location>
        <begin position="29"/>
        <end position="109"/>
    </location>
</feature>
<sequence length="119" mass="13007">MSEQFPSKSYQEVTEDISKAIVAMGQDMPEVLRGFRQMSEAANKDGVLDKKTKELIAMAVAVTARCQGCLGYHAKALVNLDVTDQEFIEMLGVAIYMGGGPSLMTAAEAYMAFQEFKGR</sequence>
<dbReference type="Proteomes" id="UP000194798">
    <property type="component" value="Unassembled WGS sequence"/>
</dbReference>
<dbReference type="InterPro" id="IPR004675">
    <property type="entry name" value="AhpD_core"/>
</dbReference>
<accession>A0A251X3T5</accession>
<reference evidence="2 3" key="1">
    <citation type="submission" date="2016-12" db="EMBL/GenBank/DDBJ databases">
        <title>Thioflexothrix psekupsii D3 genome sequencing and assembly.</title>
        <authorList>
            <person name="Fomenkov A."/>
            <person name="Vincze T."/>
            <person name="Grabovich M."/>
            <person name="Anton B.P."/>
            <person name="Dubinina G."/>
            <person name="Orlova M."/>
            <person name="Belousova E."/>
            <person name="Roberts R.J."/>
        </authorList>
    </citation>
    <scope>NUCLEOTIDE SEQUENCE [LARGE SCALE GENOMIC DNA]</scope>
    <source>
        <strain evidence="2">D3</strain>
    </source>
</reference>
<evidence type="ECO:0000313" key="3">
    <source>
        <dbReference type="Proteomes" id="UP000194798"/>
    </source>
</evidence>
<dbReference type="EMBL" id="MSLT01000023">
    <property type="protein sequence ID" value="OUD12154.1"/>
    <property type="molecule type" value="Genomic_DNA"/>
</dbReference>
<comment type="caution">
    <text evidence="2">The sequence shown here is derived from an EMBL/GenBank/DDBJ whole genome shotgun (WGS) entry which is preliminary data.</text>
</comment>
<proteinExistence type="predicted"/>
<dbReference type="Pfam" id="PF02627">
    <property type="entry name" value="CMD"/>
    <property type="match status" value="1"/>
</dbReference>
<dbReference type="GO" id="GO:0051920">
    <property type="term" value="F:peroxiredoxin activity"/>
    <property type="evidence" value="ECO:0007669"/>
    <property type="project" value="InterPro"/>
</dbReference>
<organism evidence="2 3">
    <name type="scientific">Thioflexithrix psekupsensis</name>
    <dbReference type="NCBI Taxonomy" id="1570016"/>
    <lineage>
        <taxon>Bacteria</taxon>
        <taxon>Pseudomonadati</taxon>
        <taxon>Pseudomonadota</taxon>
        <taxon>Gammaproteobacteria</taxon>
        <taxon>Thiotrichales</taxon>
        <taxon>Thioflexithrix</taxon>
    </lineage>
</organism>
<name>A0A251X3T5_9GAMM</name>
<dbReference type="Gene3D" id="1.20.1290.10">
    <property type="entry name" value="AhpD-like"/>
    <property type="match status" value="1"/>
</dbReference>
<dbReference type="AlphaFoldDB" id="A0A251X3T5"/>
<evidence type="ECO:0000313" key="2">
    <source>
        <dbReference type="EMBL" id="OUD12154.1"/>
    </source>
</evidence>
<evidence type="ECO:0000259" key="1">
    <source>
        <dbReference type="Pfam" id="PF02627"/>
    </source>
</evidence>
<dbReference type="InterPro" id="IPR003779">
    <property type="entry name" value="CMD-like"/>
</dbReference>
<dbReference type="SUPFAM" id="SSF69118">
    <property type="entry name" value="AhpD-like"/>
    <property type="match status" value="1"/>
</dbReference>
<gene>
    <name evidence="2" type="ORF">TPSD3_13585</name>
</gene>
<protein>
    <recommendedName>
        <fullName evidence="1">Carboxymuconolactone decarboxylase-like domain-containing protein</fullName>
    </recommendedName>
</protein>
<dbReference type="OrthoDB" id="1683318at2"/>
<dbReference type="PANTHER" id="PTHR33930">
    <property type="entry name" value="ALKYL HYDROPEROXIDE REDUCTASE AHPD"/>
    <property type="match status" value="1"/>
</dbReference>
<dbReference type="RefSeq" id="WP_086489064.1">
    <property type="nucleotide sequence ID" value="NZ_MSLT01000023.1"/>
</dbReference>
<dbReference type="PANTHER" id="PTHR33930:SF2">
    <property type="entry name" value="BLR3452 PROTEIN"/>
    <property type="match status" value="1"/>
</dbReference>
<dbReference type="NCBIfam" id="TIGR00778">
    <property type="entry name" value="ahpD_dom"/>
    <property type="match status" value="1"/>
</dbReference>